<feature type="region of interest" description="Disordered" evidence="1">
    <location>
        <begin position="52"/>
        <end position="109"/>
    </location>
</feature>
<evidence type="ECO:0000313" key="3">
    <source>
        <dbReference type="Proteomes" id="UP000823775"/>
    </source>
</evidence>
<feature type="compositionally biased region" description="Basic and acidic residues" evidence="1">
    <location>
        <begin position="59"/>
        <end position="87"/>
    </location>
</feature>
<dbReference type="Proteomes" id="UP000823775">
    <property type="component" value="Unassembled WGS sequence"/>
</dbReference>
<protein>
    <submittedName>
        <fullName evidence="2">Uncharacterized protein</fullName>
    </submittedName>
</protein>
<sequence length="109" mass="12205">MEGNGVVRETKMARGTRVVLSAPSMREGKHRPSGVLVVGCMTNIGRKWRRRDCGAVSSGEEREKGSTRRFVGEDERMGDQERLRREGEEDGEGRWLPVLPPPAERGREG</sequence>
<keyword evidence="3" id="KW-1185">Reference proteome</keyword>
<evidence type="ECO:0000256" key="1">
    <source>
        <dbReference type="SAM" id="MobiDB-lite"/>
    </source>
</evidence>
<accession>A0ABS8TD46</accession>
<organism evidence="2 3">
    <name type="scientific">Datura stramonium</name>
    <name type="common">Jimsonweed</name>
    <name type="synonym">Common thornapple</name>
    <dbReference type="NCBI Taxonomy" id="4076"/>
    <lineage>
        <taxon>Eukaryota</taxon>
        <taxon>Viridiplantae</taxon>
        <taxon>Streptophyta</taxon>
        <taxon>Embryophyta</taxon>
        <taxon>Tracheophyta</taxon>
        <taxon>Spermatophyta</taxon>
        <taxon>Magnoliopsida</taxon>
        <taxon>eudicotyledons</taxon>
        <taxon>Gunneridae</taxon>
        <taxon>Pentapetalae</taxon>
        <taxon>asterids</taxon>
        <taxon>lamiids</taxon>
        <taxon>Solanales</taxon>
        <taxon>Solanaceae</taxon>
        <taxon>Solanoideae</taxon>
        <taxon>Datureae</taxon>
        <taxon>Datura</taxon>
    </lineage>
</organism>
<name>A0ABS8TD46_DATST</name>
<proteinExistence type="predicted"/>
<comment type="caution">
    <text evidence="2">The sequence shown here is derived from an EMBL/GenBank/DDBJ whole genome shotgun (WGS) entry which is preliminary data.</text>
</comment>
<dbReference type="EMBL" id="JACEIK010001402">
    <property type="protein sequence ID" value="MCD7469088.1"/>
    <property type="molecule type" value="Genomic_DNA"/>
</dbReference>
<reference evidence="2 3" key="1">
    <citation type="journal article" date="2021" name="BMC Genomics">
        <title>Datura genome reveals duplications of psychoactive alkaloid biosynthetic genes and high mutation rate following tissue culture.</title>
        <authorList>
            <person name="Rajewski A."/>
            <person name="Carter-House D."/>
            <person name="Stajich J."/>
            <person name="Litt A."/>
        </authorList>
    </citation>
    <scope>NUCLEOTIDE SEQUENCE [LARGE SCALE GENOMIC DNA]</scope>
    <source>
        <strain evidence="2">AR-01</strain>
    </source>
</reference>
<evidence type="ECO:0000313" key="2">
    <source>
        <dbReference type="EMBL" id="MCD7469088.1"/>
    </source>
</evidence>
<gene>
    <name evidence="2" type="ORF">HAX54_007877</name>
</gene>